<evidence type="ECO:0000313" key="2">
    <source>
        <dbReference type="EMBL" id="SFT10058.1"/>
    </source>
</evidence>
<keyword evidence="1" id="KW-0472">Membrane</keyword>
<reference evidence="3" key="1">
    <citation type="submission" date="2016-10" db="EMBL/GenBank/DDBJ databases">
        <authorList>
            <person name="Varghese N."/>
            <person name="Submissions S."/>
        </authorList>
    </citation>
    <scope>NUCLEOTIDE SEQUENCE [LARGE SCALE GENOMIC DNA]</scope>
    <source>
        <strain evidence="3">CGMCC 4.7047</strain>
    </source>
</reference>
<evidence type="ECO:0000256" key="1">
    <source>
        <dbReference type="SAM" id="Phobius"/>
    </source>
</evidence>
<name>A0A1I6V8H6_9ACTN</name>
<dbReference type="InterPro" id="IPR023902">
    <property type="entry name" value="Sporulation_SdpA"/>
</dbReference>
<organism evidence="2 3">
    <name type="scientific">Streptomyces harbinensis</name>
    <dbReference type="NCBI Taxonomy" id="1176198"/>
    <lineage>
        <taxon>Bacteria</taxon>
        <taxon>Bacillati</taxon>
        <taxon>Actinomycetota</taxon>
        <taxon>Actinomycetes</taxon>
        <taxon>Kitasatosporales</taxon>
        <taxon>Streptomycetaceae</taxon>
        <taxon>Streptomyces</taxon>
    </lineage>
</organism>
<sequence>MTTHHRWRSRPPAVLDVPTAWLRAVAGLWLVAIVYIAQIHLPSNVVTLPGQTAAAPAVRTLAPQGWSFFTKSPRDPELTAYALREGTWQELRRAPHAEPRNWFGLDRASRAQGVETALLLHQLPEPDWQPCDTDLPACLAAAPPPAAVTNPSPEPTLCGRIAVVQLRPVPWAWRDLLPDTHTPDSLVSLDVTC</sequence>
<dbReference type="Proteomes" id="UP000198873">
    <property type="component" value="Unassembled WGS sequence"/>
</dbReference>
<keyword evidence="1" id="KW-1133">Transmembrane helix</keyword>
<dbReference type="RefSeq" id="WP_093843891.1">
    <property type="nucleotide sequence ID" value="NZ_FPAB01000007.1"/>
</dbReference>
<evidence type="ECO:0000313" key="3">
    <source>
        <dbReference type="Proteomes" id="UP000198873"/>
    </source>
</evidence>
<keyword evidence="3" id="KW-1185">Reference proteome</keyword>
<dbReference type="AlphaFoldDB" id="A0A1I6V8H6"/>
<gene>
    <name evidence="2" type="ORF">SAMN05444716_107189</name>
</gene>
<dbReference type="STRING" id="1176198.SAMN05444716_107189"/>
<dbReference type="Pfam" id="PF17418">
    <property type="entry name" value="SdpA"/>
    <property type="match status" value="1"/>
</dbReference>
<dbReference type="EMBL" id="FPAB01000007">
    <property type="protein sequence ID" value="SFT10058.1"/>
    <property type="molecule type" value="Genomic_DNA"/>
</dbReference>
<proteinExistence type="predicted"/>
<keyword evidence="1" id="KW-0812">Transmembrane</keyword>
<feature type="transmembrane region" description="Helical" evidence="1">
    <location>
        <begin position="20"/>
        <end position="37"/>
    </location>
</feature>
<accession>A0A1I6V8H6</accession>
<protein>
    <submittedName>
        <fullName evidence="2">Antimicrobial peptide system protein, SdpA family</fullName>
    </submittedName>
</protein>
<dbReference type="NCBIfam" id="TIGR04034">
    <property type="entry name" value="export_SdpA"/>
    <property type="match status" value="1"/>
</dbReference>